<comment type="caution">
    <text evidence="7">The sequence shown here is derived from an EMBL/GenBank/DDBJ whole genome shotgun (WGS) entry which is preliminary data.</text>
</comment>
<keyword evidence="8" id="KW-1185">Reference proteome</keyword>
<evidence type="ECO:0000256" key="4">
    <source>
        <dbReference type="ARBA" id="ARBA00022723"/>
    </source>
</evidence>
<gene>
    <name evidence="7" type="ORF">J0895_14410</name>
</gene>
<keyword evidence="3" id="KW-0949">S-adenosyl-L-methionine</keyword>
<evidence type="ECO:0000256" key="1">
    <source>
        <dbReference type="ARBA" id="ARBA00001966"/>
    </source>
</evidence>
<reference evidence="7 8" key="1">
    <citation type="submission" date="2021-03" db="EMBL/GenBank/DDBJ databases">
        <title>Metabolic Capacity of the Antarctic Cyanobacterium Phormidium pseudopriestleyi that Sustains Oxygenic Photosynthesis in the Presence of Hydrogen Sulfide.</title>
        <authorList>
            <person name="Lumian J.E."/>
            <person name="Jungblut A.D."/>
            <person name="Dillon M.L."/>
            <person name="Hawes I."/>
            <person name="Doran P.T."/>
            <person name="Mackey T.J."/>
            <person name="Dick G.J."/>
            <person name="Grettenberger C.L."/>
            <person name="Sumner D.Y."/>
        </authorList>
    </citation>
    <scope>NUCLEOTIDE SEQUENCE [LARGE SCALE GENOMIC DNA]</scope>
    <source>
        <strain evidence="7 8">FRX01</strain>
    </source>
</reference>
<dbReference type="CDD" id="cd01335">
    <property type="entry name" value="Radical_SAM"/>
    <property type="match status" value="1"/>
</dbReference>
<keyword evidence="6" id="KW-0411">Iron-sulfur</keyword>
<dbReference type="Pfam" id="PF13353">
    <property type="entry name" value="Fer4_12"/>
    <property type="match status" value="1"/>
</dbReference>
<dbReference type="InterPro" id="IPR013785">
    <property type="entry name" value="Aldolase_TIM"/>
</dbReference>
<dbReference type="SFLD" id="SFLDG01066">
    <property type="entry name" value="organic_radical-activating_enz"/>
    <property type="match status" value="1"/>
</dbReference>
<dbReference type="SUPFAM" id="SSF102114">
    <property type="entry name" value="Radical SAM enzymes"/>
    <property type="match status" value="1"/>
</dbReference>
<evidence type="ECO:0000256" key="2">
    <source>
        <dbReference type="ARBA" id="ARBA00022485"/>
    </source>
</evidence>
<dbReference type="Gene3D" id="3.20.20.70">
    <property type="entry name" value="Aldolase class I"/>
    <property type="match status" value="1"/>
</dbReference>
<organism evidence="7 8">
    <name type="scientific">Phormidium pseudopriestleyi FRX01</name>
    <dbReference type="NCBI Taxonomy" id="1759528"/>
    <lineage>
        <taxon>Bacteria</taxon>
        <taxon>Bacillati</taxon>
        <taxon>Cyanobacteriota</taxon>
        <taxon>Cyanophyceae</taxon>
        <taxon>Oscillatoriophycideae</taxon>
        <taxon>Oscillatoriales</taxon>
        <taxon>Oscillatoriaceae</taxon>
        <taxon>Phormidium</taxon>
    </lineage>
</organism>
<keyword evidence="2" id="KW-0004">4Fe-4S</keyword>
<dbReference type="SFLD" id="SFLDF00299">
    <property type="entry name" value="anaerobic_ribonucleoside-triph"/>
    <property type="match status" value="1"/>
</dbReference>
<evidence type="ECO:0000256" key="3">
    <source>
        <dbReference type="ARBA" id="ARBA00022691"/>
    </source>
</evidence>
<proteinExistence type="predicted"/>
<dbReference type="PANTHER" id="PTHR30352:SF2">
    <property type="entry name" value="ANAEROBIC RIBONUCLEOSIDE-TRIPHOSPHATE REDUCTASE-ACTIVATING PROTEIN"/>
    <property type="match status" value="1"/>
</dbReference>
<dbReference type="PANTHER" id="PTHR30352">
    <property type="entry name" value="PYRUVATE FORMATE-LYASE-ACTIVATING ENZYME"/>
    <property type="match status" value="1"/>
</dbReference>
<dbReference type="InterPro" id="IPR034457">
    <property type="entry name" value="Organic_radical-activating"/>
</dbReference>
<evidence type="ECO:0000313" key="8">
    <source>
        <dbReference type="Proteomes" id="UP000664844"/>
    </source>
</evidence>
<dbReference type="InterPro" id="IPR012837">
    <property type="entry name" value="NrdG"/>
</dbReference>
<dbReference type="InterPro" id="IPR007197">
    <property type="entry name" value="rSAM"/>
</dbReference>
<dbReference type="SFLD" id="SFLDS00029">
    <property type="entry name" value="Radical_SAM"/>
    <property type="match status" value="1"/>
</dbReference>
<dbReference type="EMBL" id="JAFLQW010000379">
    <property type="protein sequence ID" value="MBO0350276.1"/>
    <property type="molecule type" value="Genomic_DNA"/>
</dbReference>
<evidence type="ECO:0000313" key="7">
    <source>
        <dbReference type="EMBL" id="MBO0350276.1"/>
    </source>
</evidence>
<evidence type="ECO:0000256" key="6">
    <source>
        <dbReference type="ARBA" id="ARBA00023014"/>
    </source>
</evidence>
<evidence type="ECO:0000256" key="5">
    <source>
        <dbReference type="ARBA" id="ARBA00023004"/>
    </source>
</evidence>
<dbReference type="InterPro" id="IPR058240">
    <property type="entry name" value="rSAM_sf"/>
</dbReference>
<comment type="cofactor">
    <cofactor evidence="1">
        <name>[4Fe-4S] cluster</name>
        <dbReference type="ChEBI" id="CHEBI:49883"/>
    </cofactor>
</comment>
<accession>A0ABS3FUH3</accession>
<name>A0ABS3FUH3_9CYAN</name>
<dbReference type="RefSeq" id="WP_207088763.1">
    <property type="nucleotide sequence ID" value="NZ_JAFLQW010000379.1"/>
</dbReference>
<keyword evidence="5" id="KW-0408">Iron</keyword>
<dbReference type="Proteomes" id="UP000664844">
    <property type="component" value="Unassembled WGS sequence"/>
</dbReference>
<dbReference type="SFLD" id="SFLDG01063">
    <property type="entry name" value="activating_enzymes__group_1"/>
    <property type="match status" value="1"/>
</dbReference>
<keyword evidence="4" id="KW-0479">Metal-binding</keyword>
<protein>
    <submittedName>
        <fullName evidence="7">Radical SAM protein</fullName>
    </submittedName>
</protein>
<sequence>MTTNLQIFRRQSTVQVLGPGQRAVLWVQGCPFACPGCIVPESWDARGGETLTIQELAHWILAQPDIEGITFSGGEPMMQADPLIQLIDTLRQQRERGVMCYTGYRLETLQQQGTDAQRQLLQRLDLLVDGQYRQEEHDNLLWRGSRNQRLLLLTSRYQATVTQQLAQGDNSAGLSFVSATSGEVYFTGVPAIAAFRQQFETEMQQRGIRIRV</sequence>